<name>A0A936ZY52_9FLAO</name>
<dbReference type="InterPro" id="IPR025380">
    <property type="entry name" value="DUF4369"/>
</dbReference>
<proteinExistence type="predicted"/>
<dbReference type="Proteomes" id="UP000651057">
    <property type="component" value="Unassembled WGS sequence"/>
</dbReference>
<dbReference type="AlphaFoldDB" id="A0A936ZY52"/>
<gene>
    <name evidence="2" type="ORF">JJQ60_11185</name>
</gene>
<feature type="domain" description="DUF4369" evidence="1">
    <location>
        <begin position="26"/>
        <end position="125"/>
    </location>
</feature>
<comment type="caution">
    <text evidence="2">The sequence shown here is derived from an EMBL/GenBank/DDBJ whole genome shotgun (WGS) entry which is preliminary data.</text>
</comment>
<evidence type="ECO:0000313" key="2">
    <source>
        <dbReference type="EMBL" id="MBL0684083.1"/>
    </source>
</evidence>
<keyword evidence="3" id="KW-1185">Reference proteome</keyword>
<accession>A0A936ZY52</accession>
<sequence length="247" mass="28829">MKQFSFILLLSIFLTNCSSVEKKGNVTISGSIKGLKKGTLYLQKIQDTMLVNVDSVIVDGNSEFIMQSQVQEPEIHYLYLDKEDGVQYNDRIDFFAEPGEVIITTSLSDFEKDVKVIGGKNQAKFDEYKKMIKRFNERNLRLIKEDFEASKQKDEEKLMENDIAYKKLLRQKYLYTINFAMNNKKLEVSPYVTLKEVYDANIKYLDTVAKSLSPRVKKSLYGKQLFKYIEDRRAKESMRIKNDSIQK</sequence>
<dbReference type="EMBL" id="JAERQJ010000004">
    <property type="protein sequence ID" value="MBL0684083.1"/>
    <property type="molecule type" value="Genomic_DNA"/>
</dbReference>
<dbReference type="Pfam" id="PF14289">
    <property type="entry name" value="DUF4369"/>
    <property type="match status" value="1"/>
</dbReference>
<dbReference type="RefSeq" id="WP_201919732.1">
    <property type="nucleotide sequence ID" value="NZ_BAABAX010000003.1"/>
</dbReference>
<organism evidence="2 3">
    <name type="scientific">Aquimarina mytili</name>
    <dbReference type="NCBI Taxonomy" id="874423"/>
    <lineage>
        <taxon>Bacteria</taxon>
        <taxon>Pseudomonadati</taxon>
        <taxon>Bacteroidota</taxon>
        <taxon>Flavobacteriia</taxon>
        <taxon>Flavobacteriales</taxon>
        <taxon>Flavobacteriaceae</taxon>
        <taxon>Aquimarina</taxon>
    </lineage>
</organism>
<protein>
    <submittedName>
        <fullName evidence="2">DUF4369 domain-containing protein</fullName>
    </submittedName>
</protein>
<evidence type="ECO:0000313" key="3">
    <source>
        <dbReference type="Proteomes" id="UP000651057"/>
    </source>
</evidence>
<evidence type="ECO:0000259" key="1">
    <source>
        <dbReference type="Pfam" id="PF14289"/>
    </source>
</evidence>
<reference evidence="2" key="1">
    <citation type="submission" date="2021-01" db="EMBL/GenBank/DDBJ databases">
        <authorList>
            <person name="Zhong Y.L."/>
        </authorList>
    </citation>
    <scope>NUCLEOTIDE SEQUENCE</scope>
    <source>
        <strain evidence="2">KCTC 23302</strain>
    </source>
</reference>